<evidence type="ECO:0000256" key="4">
    <source>
        <dbReference type="ARBA" id="ARBA00026170"/>
    </source>
</evidence>
<dbReference type="InterPro" id="IPR013641">
    <property type="entry name" value="KTI12/PSTK"/>
</dbReference>
<reference evidence="5" key="1">
    <citation type="submission" date="2020-09" db="EMBL/GenBank/DDBJ databases">
        <authorList>
            <person name="Kikuchi T."/>
        </authorList>
    </citation>
    <scope>NUCLEOTIDE SEQUENCE</scope>
    <source>
        <strain evidence="5">SH1</strain>
    </source>
</reference>
<dbReference type="GO" id="GO:0005524">
    <property type="term" value="F:ATP binding"/>
    <property type="evidence" value="ECO:0007669"/>
    <property type="project" value="UniProtKB-KW"/>
</dbReference>
<dbReference type="Pfam" id="PF08433">
    <property type="entry name" value="KTI12"/>
    <property type="match status" value="1"/>
</dbReference>
<comment type="caution">
    <text evidence="5">The sequence shown here is derived from an EMBL/GenBank/DDBJ whole genome shotgun (WGS) entry which is preliminary data.</text>
</comment>
<gene>
    <name evidence="5" type="ORF">BOKJ2_LOCUS6137</name>
</gene>
<dbReference type="Proteomes" id="UP000614601">
    <property type="component" value="Unassembled WGS sequence"/>
</dbReference>
<name>A0A811KJQ3_9BILA</name>
<evidence type="ECO:0000256" key="2">
    <source>
        <dbReference type="ARBA" id="ARBA00022840"/>
    </source>
</evidence>
<sequence length="289" mass="32956">MPLLVLTGYPSSGKTTISERIKRFLEEKGHNLVRILDDYFDSEYEKTIEQYATKRKLTDHNNCMRSEVLRCLSADKEVFLIVDTLSYARSQRYELFTVAKNVKTTFGILFCDTNEATSSYLNEQNHNYSEDLLTDLIARYEKPNARLSGEKPLFEVIVRRGMESDLDSLPQNVDLPLDDIYESLALAKPLKNNASVAASHKISTDFVQEVDKTTQQVIKHILANQGQVGVGGFIVFPWDVEVRYQVKKVTSLPTLSRYRTQFLDMTRKNLIASGTSVTNLFVDYLKSVV</sequence>
<dbReference type="OrthoDB" id="9972657at2759"/>
<evidence type="ECO:0000256" key="3">
    <source>
        <dbReference type="ARBA" id="ARBA00025768"/>
    </source>
</evidence>
<comment type="similarity">
    <text evidence="3">Belongs to the KTI12 family.</text>
</comment>
<dbReference type="SUPFAM" id="SSF52540">
    <property type="entry name" value="P-loop containing nucleoside triphosphate hydrolases"/>
    <property type="match status" value="1"/>
</dbReference>
<keyword evidence="2" id="KW-0067">ATP-binding</keyword>
<dbReference type="PANTHER" id="PTHR12435">
    <property type="match status" value="1"/>
</dbReference>
<keyword evidence="1" id="KW-0547">Nucleotide-binding</keyword>
<dbReference type="Proteomes" id="UP000783686">
    <property type="component" value="Unassembled WGS sequence"/>
</dbReference>
<evidence type="ECO:0000313" key="6">
    <source>
        <dbReference type="Proteomes" id="UP000614601"/>
    </source>
</evidence>
<dbReference type="AlphaFoldDB" id="A0A811KJQ3"/>
<keyword evidence="6" id="KW-1185">Reference proteome</keyword>
<proteinExistence type="inferred from homology"/>
<dbReference type="Gene3D" id="3.40.50.300">
    <property type="entry name" value="P-loop containing nucleotide triphosphate hydrolases"/>
    <property type="match status" value="1"/>
</dbReference>
<dbReference type="EMBL" id="CAJFCW020000003">
    <property type="protein sequence ID" value="CAG9104253.1"/>
    <property type="molecule type" value="Genomic_DNA"/>
</dbReference>
<organism evidence="5 6">
    <name type="scientific">Bursaphelenchus okinawaensis</name>
    <dbReference type="NCBI Taxonomy" id="465554"/>
    <lineage>
        <taxon>Eukaryota</taxon>
        <taxon>Metazoa</taxon>
        <taxon>Ecdysozoa</taxon>
        <taxon>Nematoda</taxon>
        <taxon>Chromadorea</taxon>
        <taxon>Rhabditida</taxon>
        <taxon>Tylenchina</taxon>
        <taxon>Tylenchomorpha</taxon>
        <taxon>Aphelenchoidea</taxon>
        <taxon>Aphelenchoididae</taxon>
        <taxon>Bursaphelenchus</taxon>
    </lineage>
</organism>
<protein>
    <recommendedName>
        <fullName evidence="4">Protein KTI12 homolog</fullName>
    </recommendedName>
</protein>
<evidence type="ECO:0000256" key="1">
    <source>
        <dbReference type="ARBA" id="ARBA00022741"/>
    </source>
</evidence>
<accession>A0A811KJQ3</accession>
<evidence type="ECO:0000313" key="5">
    <source>
        <dbReference type="EMBL" id="CAD5215526.1"/>
    </source>
</evidence>
<dbReference type="InterPro" id="IPR027417">
    <property type="entry name" value="P-loop_NTPase"/>
</dbReference>
<dbReference type="EMBL" id="CAJFDH010000003">
    <property type="protein sequence ID" value="CAD5215526.1"/>
    <property type="molecule type" value="Genomic_DNA"/>
</dbReference>